<gene>
    <name evidence="4" type="ORF">SAMN05216192_101119</name>
</gene>
<dbReference type="STRING" id="1174501.SAMN05216192_101119"/>
<dbReference type="PANTHER" id="PTHR30337:SF7">
    <property type="entry name" value="PHOSPHOESTERASE"/>
    <property type="match status" value="1"/>
</dbReference>
<evidence type="ECO:0000256" key="1">
    <source>
        <dbReference type="ARBA" id="ARBA00022801"/>
    </source>
</evidence>
<dbReference type="OrthoDB" id="9773856at2"/>
<dbReference type="InterPro" id="IPR050535">
    <property type="entry name" value="DNA_Repair-Maintenance_Comp"/>
</dbReference>
<dbReference type="EMBL" id="FNDX01000001">
    <property type="protein sequence ID" value="SDH76658.1"/>
    <property type="molecule type" value="Genomic_DNA"/>
</dbReference>
<dbReference type="SUPFAM" id="SSF56300">
    <property type="entry name" value="Metallo-dependent phosphatases"/>
    <property type="match status" value="1"/>
</dbReference>
<dbReference type="GO" id="GO:0004527">
    <property type="term" value="F:exonuclease activity"/>
    <property type="evidence" value="ECO:0007669"/>
    <property type="project" value="UniProtKB-KW"/>
</dbReference>
<proteinExistence type="predicted"/>
<protein>
    <submittedName>
        <fullName evidence="4">DNA repair exonuclease SbcCD nuclease subunit</fullName>
    </submittedName>
</protein>
<feature type="region of interest" description="Disordered" evidence="2">
    <location>
        <begin position="431"/>
        <end position="469"/>
    </location>
</feature>
<dbReference type="Gene3D" id="3.60.21.10">
    <property type="match status" value="1"/>
</dbReference>
<evidence type="ECO:0000259" key="3">
    <source>
        <dbReference type="Pfam" id="PF00149"/>
    </source>
</evidence>
<evidence type="ECO:0000256" key="2">
    <source>
        <dbReference type="SAM" id="MobiDB-lite"/>
    </source>
</evidence>
<dbReference type="RefSeq" id="WP_090711167.1">
    <property type="nucleotide sequence ID" value="NZ_CBCSKY010000010.1"/>
</dbReference>
<dbReference type="InterPro" id="IPR029052">
    <property type="entry name" value="Metallo-depent_PP-like"/>
</dbReference>
<dbReference type="InterPro" id="IPR041796">
    <property type="entry name" value="Mre11_N"/>
</dbReference>
<name>A0A1G8F3H3_9BACL</name>
<evidence type="ECO:0000313" key="5">
    <source>
        <dbReference type="Proteomes" id="UP000199050"/>
    </source>
</evidence>
<feature type="domain" description="Calcineurin-like phosphoesterase" evidence="3">
    <location>
        <begin position="4"/>
        <end position="205"/>
    </location>
</feature>
<keyword evidence="4" id="KW-0269">Exonuclease</keyword>
<accession>A0A1G8F3H3</accession>
<sequence length="469" mass="51676">MIPFRFLHAADLHLDSRFVGLAQLPQAVRSYLRESTFAALGRLVGVAVEEKVDFVVISGDVYDVSDASLQGQLRFQEALRELAGQGIQVYLIHGNHDPLDGPRLNMELPAGVTLFGAGEPGQAVACRRSDGTELAVISGISYPTAKVTENTALRFSRKPGSSLFHIALLHGNVDGDLQHETYSPCTRKDLIGRGFDYWALGHIHKRSILHERPAIVYPGNIQGRSVKETGPKGCYIVDVNEEGHTALRFRELDTVRWQVKEIPIDGLADEAEWTNAVERAVEEIRDELPQLMSVVRFRLTGRGNVHRLLSEKGAAADLLTELQRREAVRAGQQRYAGLVWTEGFSVETGLPVDRERLVQEDSFLGELLRLSGRSGQTQDGLEDLLSAALKPLMENRELRRLLTAIDGDDKRDWLRSAEELGITLLSGAEEAARTGSRHQVHGEEAAEDPGMPDTLIGNSADTGSGAEEW</sequence>
<keyword evidence="5" id="KW-1185">Reference proteome</keyword>
<evidence type="ECO:0000313" key="4">
    <source>
        <dbReference type="EMBL" id="SDH76658.1"/>
    </source>
</evidence>
<dbReference type="Pfam" id="PF00149">
    <property type="entry name" value="Metallophos"/>
    <property type="match status" value="1"/>
</dbReference>
<dbReference type="AlphaFoldDB" id="A0A1G8F3H3"/>
<dbReference type="CDD" id="cd00840">
    <property type="entry name" value="MPP_Mre11_N"/>
    <property type="match status" value="1"/>
</dbReference>
<keyword evidence="1" id="KW-0378">Hydrolase</keyword>
<dbReference type="PANTHER" id="PTHR30337">
    <property type="entry name" value="COMPONENT OF ATP-DEPENDENT DSDNA EXONUCLEASE"/>
    <property type="match status" value="1"/>
</dbReference>
<organism evidence="4 5">
    <name type="scientific">Paenibacillus typhae</name>
    <dbReference type="NCBI Taxonomy" id="1174501"/>
    <lineage>
        <taxon>Bacteria</taxon>
        <taxon>Bacillati</taxon>
        <taxon>Bacillota</taxon>
        <taxon>Bacilli</taxon>
        <taxon>Bacillales</taxon>
        <taxon>Paenibacillaceae</taxon>
        <taxon>Paenibacillus</taxon>
    </lineage>
</organism>
<keyword evidence="4" id="KW-0540">Nuclease</keyword>
<reference evidence="5" key="1">
    <citation type="submission" date="2016-10" db="EMBL/GenBank/DDBJ databases">
        <authorList>
            <person name="Varghese N."/>
            <person name="Submissions S."/>
        </authorList>
    </citation>
    <scope>NUCLEOTIDE SEQUENCE [LARGE SCALE GENOMIC DNA]</scope>
    <source>
        <strain evidence="5">CGMCC 1.11012</strain>
    </source>
</reference>
<dbReference type="InterPro" id="IPR004843">
    <property type="entry name" value="Calcineurin-like_PHP"/>
</dbReference>
<dbReference type="Proteomes" id="UP000199050">
    <property type="component" value="Unassembled WGS sequence"/>
</dbReference>